<feature type="region of interest" description="Disordered" evidence="4">
    <location>
        <begin position="181"/>
        <end position="357"/>
    </location>
</feature>
<feature type="compositionally biased region" description="Low complexity" evidence="4">
    <location>
        <begin position="208"/>
        <end position="218"/>
    </location>
</feature>
<dbReference type="PANTHER" id="PTHR12558:SF13">
    <property type="entry name" value="CELL DIVISION CYCLE PROTEIN 27 HOMOLOG"/>
    <property type="match status" value="1"/>
</dbReference>
<dbReference type="SMART" id="SM00028">
    <property type="entry name" value="TPR"/>
    <property type="match status" value="8"/>
</dbReference>
<comment type="similarity">
    <text evidence="2">Belongs to the APC3/CDC27 family.</text>
</comment>
<evidence type="ECO:0000256" key="4">
    <source>
        <dbReference type="SAM" id="MobiDB-lite"/>
    </source>
</evidence>
<dbReference type="SUPFAM" id="SSF48452">
    <property type="entry name" value="TPR-like"/>
    <property type="match status" value="3"/>
</dbReference>
<feature type="compositionally biased region" description="Basic and acidic residues" evidence="4">
    <location>
        <begin position="345"/>
        <end position="357"/>
    </location>
</feature>
<proteinExistence type="inferred from homology"/>
<evidence type="ECO:0000256" key="2">
    <source>
        <dbReference type="ARBA" id="ARBA00038210"/>
    </source>
</evidence>
<keyword evidence="6" id="KW-1185">Reference proteome</keyword>
<evidence type="ECO:0000256" key="3">
    <source>
        <dbReference type="PROSITE-ProRule" id="PRU00339"/>
    </source>
</evidence>
<comment type="caution">
    <text evidence="5">The sequence shown here is derived from an EMBL/GenBank/DDBJ whole genome shotgun (WGS) entry which is preliminary data.</text>
</comment>
<dbReference type="Gene3D" id="1.25.40.10">
    <property type="entry name" value="Tetratricopeptide repeat domain"/>
    <property type="match status" value="4"/>
</dbReference>
<evidence type="ECO:0000313" key="6">
    <source>
        <dbReference type="Proteomes" id="UP000777438"/>
    </source>
</evidence>
<name>A0A9P8WB04_9HYPO</name>
<dbReference type="GO" id="GO:0016567">
    <property type="term" value="P:protein ubiquitination"/>
    <property type="evidence" value="ECO:0007669"/>
    <property type="project" value="TreeGrafter"/>
</dbReference>
<gene>
    <name evidence="5" type="ORF">B0T10DRAFT_558416</name>
</gene>
<feature type="compositionally biased region" description="Polar residues" evidence="4">
    <location>
        <begin position="290"/>
        <end position="301"/>
    </location>
</feature>
<dbReference type="PANTHER" id="PTHR12558">
    <property type="entry name" value="CELL DIVISION CYCLE 16,23,27"/>
    <property type="match status" value="1"/>
</dbReference>
<dbReference type="GO" id="GO:0031145">
    <property type="term" value="P:anaphase-promoting complex-dependent catabolic process"/>
    <property type="evidence" value="ECO:0007669"/>
    <property type="project" value="TreeGrafter"/>
</dbReference>
<protein>
    <submittedName>
        <fullName evidence="5">Uncharacterized protein</fullName>
    </submittedName>
</protein>
<dbReference type="AlphaFoldDB" id="A0A9P8WB04"/>
<feature type="compositionally biased region" description="Basic residues" evidence="4">
    <location>
        <begin position="274"/>
        <end position="284"/>
    </location>
</feature>
<feature type="compositionally biased region" description="Low complexity" evidence="4">
    <location>
        <begin position="251"/>
        <end position="273"/>
    </location>
</feature>
<feature type="repeat" description="TPR" evidence="3">
    <location>
        <begin position="549"/>
        <end position="582"/>
    </location>
</feature>
<dbReference type="EMBL" id="JAGPYM010000005">
    <property type="protein sequence ID" value="KAH6894267.1"/>
    <property type="molecule type" value="Genomic_DNA"/>
</dbReference>
<reference evidence="5 6" key="1">
    <citation type="journal article" date="2021" name="Nat. Commun.">
        <title>Genetic determinants of endophytism in the Arabidopsis root mycobiome.</title>
        <authorList>
            <person name="Mesny F."/>
            <person name="Miyauchi S."/>
            <person name="Thiergart T."/>
            <person name="Pickel B."/>
            <person name="Atanasova L."/>
            <person name="Karlsson M."/>
            <person name="Huettel B."/>
            <person name="Barry K.W."/>
            <person name="Haridas S."/>
            <person name="Chen C."/>
            <person name="Bauer D."/>
            <person name="Andreopoulos W."/>
            <person name="Pangilinan J."/>
            <person name="LaButti K."/>
            <person name="Riley R."/>
            <person name="Lipzen A."/>
            <person name="Clum A."/>
            <person name="Drula E."/>
            <person name="Henrissat B."/>
            <person name="Kohler A."/>
            <person name="Grigoriev I.V."/>
            <person name="Martin F.M."/>
            <person name="Hacquard S."/>
        </authorList>
    </citation>
    <scope>NUCLEOTIDE SEQUENCE [LARGE SCALE GENOMIC DNA]</scope>
    <source>
        <strain evidence="5 6">MPI-CAGE-CH-0241</strain>
    </source>
</reference>
<feature type="repeat" description="TPR" evidence="3">
    <location>
        <begin position="515"/>
        <end position="548"/>
    </location>
</feature>
<evidence type="ECO:0000256" key="1">
    <source>
        <dbReference type="ARBA" id="ARBA00022803"/>
    </source>
</evidence>
<keyword evidence="1 3" id="KW-0802">TPR repeat</keyword>
<dbReference type="GO" id="GO:0007091">
    <property type="term" value="P:metaphase/anaphase transition of mitotic cell cycle"/>
    <property type="evidence" value="ECO:0007669"/>
    <property type="project" value="TreeGrafter"/>
</dbReference>
<dbReference type="OrthoDB" id="329563at2759"/>
<dbReference type="GO" id="GO:0005737">
    <property type="term" value="C:cytoplasm"/>
    <property type="evidence" value="ECO:0007669"/>
    <property type="project" value="TreeGrafter"/>
</dbReference>
<dbReference type="InterPro" id="IPR011990">
    <property type="entry name" value="TPR-like_helical_dom_sf"/>
</dbReference>
<dbReference type="Proteomes" id="UP000777438">
    <property type="component" value="Unassembled WGS sequence"/>
</dbReference>
<dbReference type="GO" id="GO:0051301">
    <property type="term" value="P:cell division"/>
    <property type="evidence" value="ECO:0007669"/>
    <property type="project" value="TreeGrafter"/>
</dbReference>
<feature type="compositionally biased region" description="Polar residues" evidence="4">
    <location>
        <begin position="324"/>
        <end position="339"/>
    </location>
</feature>
<feature type="compositionally biased region" description="Polar residues" evidence="4">
    <location>
        <begin position="231"/>
        <end position="244"/>
    </location>
</feature>
<accession>A0A9P8WB04</accession>
<dbReference type="Pfam" id="PF13432">
    <property type="entry name" value="TPR_16"/>
    <property type="match status" value="2"/>
</dbReference>
<sequence>MEAQLQLVHYYLDNELNENALFITERLHASNPKDHTWSHLRALACLRLGRHALAAEFSHNAATNGQHLGCAYVYAQACLKLKNYTEGIDVLTRKQFGHQQSASARFSPDSSVVNRVLGQLHRANGDNKAAAACFVAALQENPFMWDAFTELCDTGVKLSVPNIFKLREEKSIKGKIGRLPLVDLDSPDLTPTRNSNRQRKPLKPASPHTSQSQSQTHSSVDEQDLDAKITPNDTVKSAQSPNVKSTKKRPQSGSSAVSAAPSEPAAPTGSTRGSRARAAPRRSARLMQRASISATNSVSDNSNKENVKHLAKPKKPIDQKESKTPSTKQEQESDTQLPASLTEEPLSKEASESKCDIKESDTINSVLPTPEKLSSLIGLVRKIGIGYYHLSRFQPKICLEVFASLPAEQQSTPWVLSKTGKAHYELMSYQEAKTTFQALRKLAPTWTEDLEVYSNVLWHLKQDVELAFLAHELCESQYLSPQAWCAMGNSFSARKSRQEAMKAFRRACQLSPPVAQSFSLLGHELAETEDYPGAVTAFRQALQVDARHYPAWVGLGRVKEKLGEKEQALEYYLRAEKVNSSNAVLMTYIARVLETTGKHGLALGYLRRGLGVNPPNNILCLIRMQTASIFLRMGQPAEALKHLHWVEKCVPDEAQVHLMLGRAYAMLGEDKRSVALKSYTIALSLAPWSEDIKLAISDLEDSS</sequence>
<dbReference type="PROSITE" id="PS50005">
    <property type="entry name" value="TPR"/>
    <property type="match status" value="3"/>
</dbReference>
<dbReference type="InterPro" id="IPR019734">
    <property type="entry name" value="TPR_rpt"/>
</dbReference>
<dbReference type="Pfam" id="PF12895">
    <property type="entry name" value="ANAPC3"/>
    <property type="match status" value="1"/>
</dbReference>
<feature type="repeat" description="TPR" evidence="3">
    <location>
        <begin position="481"/>
        <end position="514"/>
    </location>
</feature>
<dbReference type="GO" id="GO:0005680">
    <property type="term" value="C:anaphase-promoting complex"/>
    <property type="evidence" value="ECO:0007669"/>
    <property type="project" value="TreeGrafter"/>
</dbReference>
<dbReference type="Pfam" id="PF13181">
    <property type="entry name" value="TPR_8"/>
    <property type="match status" value="1"/>
</dbReference>
<evidence type="ECO:0000313" key="5">
    <source>
        <dbReference type="EMBL" id="KAH6894267.1"/>
    </source>
</evidence>
<organism evidence="5 6">
    <name type="scientific">Thelonectria olida</name>
    <dbReference type="NCBI Taxonomy" id="1576542"/>
    <lineage>
        <taxon>Eukaryota</taxon>
        <taxon>Fungi</taxon>
        <taxon>Dikarya</taxon>
        <taxon>Ascomycota</taxon>
        <taxon>Pezizomycotina</taxon>
        <taxon>Sordariomycetes</taxon>
        <taxon>Hypocreomycetidae</taxon>
        <taxon>Hypocreales</taxon>
        <taxon>Nectriaceae</taxon>
        <taxon>Thelonectria</taxon>
    </lineage>
</organism>